<keyword evidence="2" id="KW-0240">DNA-directed RNA polymerase</keyword>
<name>A0A1H0YNF8_9LACT</name>
<dbReference type="InterPro" id="IPR024596">
    <property type="entry name" value="RNApol_su_b/EpuA"/>
</dbReference>
<evidence type="ECO:0000256" key="1">
    <source>
        <dbReference type="SAM" id="Phobius"/>
    </source>
</evidence>
<keyword evidence="1" id="KW-0472">Membrane</keyword>
<organism evidence="2 3">
    <name type="scientific">Carnobacterium viridans</name>
    <dbReference type="NCBI Taxonomy" id="174587"/>
    <lineage>
        <taxon>Bacteria</taxon>
        <taxon>Bacillati</taxon>
        <taxon>Bacillota</taxon>
        <taxon>Bacilli</taxon>
        <taxon>Lactobacillales</taxon>
        <taxon>Carnobacteriaceae</taxon>
        <taxon>Carnobacterium</taxon>
    </lineage>
</organism>
<dbReference type="Proteomes" id="UP000199481">
    <property type="component" value="Unassembled WGS sequence"/>
</dbReference>
<keyword evidence="1" id="KW-0812">Transmembrane</keyword>
<dbReference type="GO" id="GO:0000428">
    <property type="term" value="C:DNA-directed RNA polymerase complex"/>
    <property type="evidence" value="ECO:0007669"/>
    <property type="project" value="UniProtKB-KW"/>
</dbReference>
<evidence type="ECO:0000313" key="2">
    <source>
        <dbReference type="EMBL" id="SDQ16659.1"/>
    </source>
</evidence>
<dbReference type="OrthoDB" id="2300232at2"/>
<dbReference type="EMBL" id="FNJW01000008">
    <property type="protein sequence ID" value="SDQ16659.1"/>
    <property type="molecule type" value="Genomic_DNA"/>
</dbReference>
<dbReference type="Pfam" id="PF11772">
    <property type="entry name" value="EpuA"/>
    <property type="match status" value="1"/>
</dbReference>
<reference evidence="3" key="1">
    <citation type="submission" date="2016-10" db="EMBL/GenBank/DDBJ databases">
        <authorList>
            <person name="Varghese N."/>
            <person name="Submissions S."/>
        </authorList>
    </citation>
    <scope>NUCLEOTIDE SEQUENCE [LARGE SCALE GENOMIC DNA]</scope>
    <source>
        <strain evidence="3">MPL-11</strain>
    </source>
</reference>
<evidence type="ECO:0000313" key="3">
    <source>
        <dbReference type="Proteomes" id="UP000199481"/>
    </source>
</evidence>
<accession>A0A1H0YNF8</accession>
<keyword evidence="2" id="KW-0804">Transcription</keyword>
<proteinExistence type="predicted"/>
<dbReference type="AlphaFoldDB" id="A0A1H0YNF8"/>
<gene>
    <name evidence="2" type="ORF">SAMN04487752_1057</name>
</gene>
<protein>
    <submittedName>
        <fullName evidence="2">DNA-directed RNA polymerase subunit beta</fullName>
    </submittedName>
</protein>
<sequence>MTKEKIGLQIATFILKIVLVIVLIALAFIIGAMIGYGVLGDGNPFAIFEKEIWVHIFSYFTKPTIVN</sequence>
<feature type="transmembrane region" description="Helical" evidence="1">
    <location>
        <begin position="12"/>
        <end position="39"/>
    </location>
</feature>
<keyword evidence="3" id="KW-1185">Reference proteome</keyword>
<keyword evidence="1" id="KW-1133">Transmembrane helix</keyword>
<dbReference type="RefSeq" id="WP_035023764.1">
    <property type="nucleotide sequence ID" value="NZ_CP084916.1"/>
</dbReference>